<keyword evidence="4" id="KW-1185">Reference proteome</keyword>
<dbReference type="Gene3D" id="3.40.720.10">
    <property type="entry name" value="Alkaline Phosphatase, subunit A"/>
    <property type="match status" value="1"/>
</dbReference>
<dbReference type="CDD" id="cd16148">
    <property type="entry name" value="sulfatase_like"/>
    <property type="match status" value="1"/>
</dbReference>
<evidence type="ECO:0000259" key="1">
    <source>
        <dbReference type="Pfam" id="PF00884"/>
    </source>
</evidence>
<feature type="domain" description="Sulfatase N-terminal" evidence="1">
    <location>
        <begin position="4"/>
        <end position="328"/>
    </location>
</feature>
<dbReference type="PATRIC" id="fig|44252.3.peg.3055"/>
<dbReference type="GO" id="GO:0016740">
    <property type="term" value="F:transferase activity"/>
    <property type="evidence" value="ECO:0007669"/>
    <property type="project" value="UniProtKB-KW"/>
</dbReference>
<protein>
    <submittedName>
        <fullName evidence="3">Sulfatase-like hydrolase/transferase</fullName>
    </submittedName>
    <submittedName>
        <fullName evidence="2">Type I phosphodiesterase / nucleotide pyrophosphatase family protein</fullName>
    </submittedName>
</protein>
<dbReference type="InterPro" id="IPR017850">
    <property type="entry name" value="Alkaline_phosphatase_core_sf"/>
</dbReference>
<keyword evidence="3" id="KW-0808">Transferase</keyword>
<dbReference type="STRING" id="44252.DJ90_5047"/>
<dbReference type="InterPro" id="IPR000917">
    <property type="entry name" value="Sulfatase_N"/>
</dbReference>
<sequence length="486" mass="55499">MRIIYFDIDSLRPDHMGCYGYERNTTPHIDRIAAEGARFNGCYTASSPCVPSRASFMSGRFGINHGALTHWGPGCDFDYPDGDGHSRTVPFFTRYLREAGYKTVTFSSFGDRHHAWWYFAGWNEVHTHSLKEGNEDAHEVNAAVIPWIKAHAHEENFFLHIQYWDPHTMYTYPKEYADQWKDVPAKAFPDAATIEKHQADRFPRSAALLHTASRIPETMPERIRDREDFIRLIDGYDGGISYMDRCIGEIMETLREMGIEDEVCFVISADHAESFGEHGIYMEHANASESVHHIPLIIKAPGVTKPGTIADGLAYNVDVIATITDMVGLPVPEGWDGQSFLPALKGEAWPGRDHLVMDHALYACQRAVRDKKWYYMRTYHEGLYRYDPVALYNMENDPYQTANVAGEHPDVVREMDHRLMNWLHEHAGKPGGKTDPLQKVIRTGPFKYVTVSQWVKRLHDEGYYEDAKELAAKYSHETLESAYGSA</sequence>
<dbReference type="GO" id="GO:0016787">
    <property type="term" value="F:hydrolase activity"/>
    <property type="evidence" value="ECO:0007669"/>
    <property type="project" value="UniProtKB-KW"/>
</dbReference>
<dbReference type="EMBL" id="WNZZ01000051">
    <property type="protein sequence ID" value="MUG26645.1"/>
    <property type="molecule type" value="Genomic_DNA"/>
</dbReference>
<dbReference type="PANTHER" id="PTHR43751">
    <property type="entry name" value="SULFATASE"/>
    <property type="match status" value="1"/>
</dbReference>
<name>A0A090ZEF2_PAEMA</name>
<dbReference type="Proteomes" id="UP000442469">
    <property type="component" value="Unassembled WGS sequence"/>
</dbReference>
<reference evidence="2 4" key="1">
    <citation type="submission" date="2014-04" db="EMBL/GenBank/DDBJ databases">
        <authorList>
            <person name="Bishop-Lilly K.A."/>
            <person name="Broomall S.M."/>
            <person name="Chain P.S."/>
            <person name="Chertkov O."/>
            <person name="Coyne S.R."/>
            <person name="Daligault H.E."/>
            <person name="Davenport K.W."/>
            <person name="Erkkila T."/>
            <person name="Frey K.G."/>
            <person name="Gibbons H.S."/>
            <person name="Gu W."/>
            <person name="Jaissle J."/>
            <person name="Johnson S.L."/>
            <person name="Koroleva G.I."/>
            <person name="Ladner J.T."/>
            <person name="Lo C.-C."/>
            <person name="Minogue T.D."/>
            <person name="Munk C."/>
            <person name="Palacios G.F."/>
            <person name="Redden C.L."/>
            <person name="Rosenzweig C.N."/>
            <person name="Scholz M.B."/>
            <person name="Teshima H."/>
            <person name="Xu Y."/>
        </authorList>
    </citation>
    <scope>NUCLEOTIDE SEQUENCE [LARGE SCALE GENOMIC DNA]</scope>
    <source>
        <strain evidence="2 4">8244</strain>
    </source>
</reference>
<dbReference type="RefSeq" id="WP_036623968.1">
    <property type="nucleotide sequence ID" value="NZ_BGML01000001.1"/>
</dbReference>
<reference evidence="3 5" key="2">
    <citation type="submission" date="2019-11" db="EMBL/GenBank/DDBJ databases">
        <title>Draft genome sequences of five Paenibacillus species of dairy origin.</title>
        <authorList>
            <person name="Olajide A.M."/>
            <person name="Chen S."/>
            <person name="Lapointe G."/>
        </authorList>
    </citation>
    <scope>NUCLEOTIDE SEQUENCE [LARGE SCALE GENOMIC DNA]</scope>
    <source>
        <strain evidence="3 5">3CT49</strain>
    </source>
</reference>
<evidence type="ECO:0000313" key="5">
    <source>
        <dbReference type="Proteomes" id="UP000442469"/>
    </source>
</evidence>
<comment type="caution">
    <text evidence="2">The sequence shown here is derived from an EMBL/GenBank/DDBJ whole genome shotgun (WGS) entry which is preliminary data.</text>
</comment>
<dbReference type="InterPro" id="IPR052701">
    <property type="entry name" value="GAG_Ulvan_Degrading_Sulfatases"/>
</dbReference>
<organism evidence="2 4">
    <name type="scientific">Paenibacillus macerans</name>
    <name type="common">Bacillus macerans</name>
    <dbReference type="NCBI Taxonomy" id="44252"/>
    <lineage>
        <taxon>Bacteria</taxon>
        <taxon>Bacillati</taxon>
        <taxon>Bacillota</taxon>
        <taxon>Bacilli</taxon>
        <taxon>Bacillales</taxon>
        <taxon>Paenibacillaceae</taxon>
        <taxon>Paenibacillus</taxon>
    </lineage>
</organism>
<proteinExistence type="predicted"/>
<gene>
    <name evidence="2" type="ORF">DJ90_5047</name>
    <name evidence="3" type="ORF">GNQ08_30485</name>
</gene>
<dbReference type="Pfam" id="PF00884">
    <property type="entry name" value="Sulfatase"/>
    <property type="match status" value="1"/>
</dbReference>
<dbReference type="HOGENOM" id="CLU_006332_14_1_9"/>
<dbReference type="OrthoDB" id="9762324at2"/>
<evidence type="ECO:0000313" key="4">
    <source>
        <dbReference type="Proteomes" id="UP000029278"/>
    </source>
</evidence>
<dbReference type="PANTHER" id="PTHR43751:SF3">
    <property type="entry name" value="SULFATASE N-TERMINAL DOMAIN-CONTAINING PROTEIN"/>
    <property type="match status" value="1"/>
</dbReference>
<evidence type="ECO:0000313" key="3">
    <source>
        <dbReference type="EMBL" id="MUG26645.1"/>
    </source>
</evidence>
<keyword evidence="3" id="KW-0378">Hydrolase</keyword>
<evidence type="ECO:0000313" key="2">
    <source>
        <dbReference type="EMBL" id="KFN08570.1"/>
    </source>
</evidence>
<dbReference type="Proteomes" id="UP000029278">
    <property type="component" value="Unassembled WGS sequence"/>
</dbReference>
<dbReference type="SUPFAM" id="SSF53649">
    <property type="entry name" value="Alkaline phosphatase-like"/>
    <property type="match status" value="1"/>
</dbReference>
<dbReference type="GeneID" id="77008002"/>
<dbReference type="EMBL" id="JMQA01000028">
    <property type="protein sequence ID" value="KFN08570.1"/>
    <property type="molecule type" value="Genomic_DNA"/>
</dbReference>
<dbReference type="AlphaFoldDB" id="A0A090ZEF2"/>
<accession>A0A090ZEF2</accession>